<dbReference type="InterPro" id="IPR004881">
    <property type="entry name" value="Ribosome_biogen_GTPase_RsgA"/>
</dbReference>
<dbReference type="InterPro" id="IPR030378">
    <property type="entry name" value="G_CP_dom"/>
</dbReference>
<keyword evidence="1 10" id="KW-0963">Cytoplasm</keyword>
<feature type="binding site" evidence="10">
    <location>
        <position position="300"/>
    </location>
    <ligand>
        <name>Zn(2+)</name>
        <dbReference type="ChEBI" id="CHEBI:29105"/>
    </ligand>
</feature>
<evidence type="ECO:0000259" key="11">
    <source>
        <dbReference type="PROSITE" id="PS50936"/>
    </source>
</evidence>
<evidence type="ECO:0000256" key="2">
    <source>
        <dbReference type="ARBA" id="ARBA00022517"/>
    </source>
</evidence>
<dbReference type="HAMAP" id="MF_01820">
    <property type="entry name" value="GTPase_RsgA"/>
    <property type="match status" value="1"/>
</dbReference>
<dbReference type="GO" id="GO:0005737">
    <property type="term" value="C:cytoplasm"/>
    <property type="evidence" value="ECO:0007669"/>
    <property type="project" value="UniProtKB-SubCell"/>
</dbReference>
<keyword evidence="6 10" id="KW-0378">Hydrolase</keyword>
<keyword evidence="8 10" id="KW-0694">RNA-binding</keyword>
<feature type="binding site" evidence="10">
    <location>
        <position position="302"/>
    </location>
    <ligand>
        <name>Zn(2+)</name>
        <dbReference type="ChEBI" id="CHEBI:29105"/>
    </ligand>
</feature>
<proteinExistence type="inferred from homology"/>
<keyword evidence="5 10" id="KW-0547">Nucleotide-binding</keyword>
<dbReference type="Pfam" id="PF03193">
    <property type="entry name" value="RsgA_GTPase"/>
    <property type="match status" value="1"/>
</dbReference>
<accession>A0A084JGH9</accession>
<dbReference type="NCBIfam" id="TIGR00157">
    <property type="entry name" value="ribosome small subunit-dependent GTPase A"/>
    <property type="match status" value="1"/>
</dbReference>
<comment type="similarity">
    <text evidence="10">Belongs to the TRAFAC class YlqF/YawG GTPase family. RsgA subfamily.</text>
</comment>
<sequence length="357" mass="39836">MNLEKLGWNNYFEEEFRVYFNKGLIAGRIVSQQKNNYLLHYEKGVIAAKLAGKFRYNVAYSKDLPAIGDWVAVQLIEGSTQGIIQGVLPRKNCFARKQPISGGRKIRNGIIVGGHIEEQVVASNIDTAFIVSGLDGNFNITRIERYITLAYNSGVNPVIILNKADACNNIDEYKTKVNDIAIGIPIFCISAISNIGMEVFKEYLSYGKTVVFFGSSGVGKSTIINYLLGEEMQKTGSVSSANGKGRHTTTSKELFYHDSGAMIIDTPGLRELQLWGDENGVEESFKDVASLAENCKFKDCNHDKEPGCAIKQAIEDGIIGQERFESYMKQLGEIKRLSKEKRQYEIFKSRKSKRGCM</sequence>
<dbReference type="EMBL" id="JPMD01000005">
    <property type="protein sequence ID" value="KEZ88063.1"/>
    <property type="molecule type" value="Genomic_DNA"/>
</dbReference>
<keyword evidence="3 10" id="KW-0479">Metal-binding</keyword>
<dbReference type="GO" id="GO:0042274">
    <property type="term" value="P:ribosomal small subunit biogenesis"/>
    <property type="evidence" value="ECO:0007669"/>
    <property type="project" value="UniProtKB-UniRule"/>
</dbReference>
<comment type="caution">
    <text evidence="13">The sequence shown here is derived from an EMBL/GenBank/DDBJ whole genome shotgun (WGS) entry which is preliminary data.</text>
</comment>
<dbReference type="Gene3D" id="2.40.50.140">
    <property type="entry name" value="Nucleic acid-binding proteins"/>
    <property type="match status" value="1"/>
</dbReference>
<keyword evidence="7 10" id="KW-0862">Zinc</keyword>
<feature type="binding site" evidence="10">
    <location>
        <begin position="162"/>
        <end position="165"/>
    </location>
    <ligand>
        <name>GTP</name>
        <dbReference type="ChEBI" id="CHEBI:37565"/>
    </ligand>
</feature>
<evidence type="ECO:0000256" key="4">
    <source>
        <dbReference type="ARBA" id="ARBA00022730"/>
    </source>
</evidence>
<evidence type="ECO:0000256" key="1">
    <source>
        <dbReference type="ARBA" id="ARBA00022490"/>
    </source>
</evidence>
<evidence type="ECO:0000256" key="10">
    <source>
        <dbReference type="HAMAP-Rule" id="MF_01820"/>
    </source>
</evidence>
<dbReference type="AlphaFoldDB" id="A0A084JGH9"/>
<dbReference type="Gene3D" id="3.40.50.300">
    <property type="entry name" value="P-loop containing nucleotide triphosphate hydrolases"/>
    <property type="match status" value="1"/>
</dbReference>
<dbReference type="RefSeq" id="WP_035130340.1">
    <property type="nucleotide sequence ID" value="NZ_JPMD01000005.1"/>
</dbReference>
<dbReference type="InterPro" id="IPR010914">
    <property type="entry name" value="RsgA_GTPase_dom"/>
</dbReference>
<dbReference type="Proteomes" id="UP000028542">
    <property type="component" value="Unassembled WGS sequence"/>
</dbReference>
<comment type="cofactor">
    <cofactor evidence="10">
        <name>Zn(2+)</name>
        <dbReference type="ChEBI" id="CHEBI:29105"/>
    </cofactor>
    <text evidence="10">Binds 1 zinc ion per subunit.</text>
</comment>
<protein>
    <recommendedName>
        <fullName evidence="10">Small ribosomal subunit biogenesis GTPase RsgA</fullName>
        <ecNumber evidence="10">3.6.1.-</ecNumber>
    </recommendedName>
</protein>
<dbReference type="PROSITE" id="PS50936">
    <property type="entry name" value="ENGC_GTPASE"/>
    <property type="match status" value="1"/>
</dbReference>
<evidence type="ECO:0000259" key="12">
    <source>
        <dbReference type="PROSITE" id="PS51721"/>
    </source>
</evidence>
<comment type="function">
    <text evidence="10">One of several proteins that assist in the late maturation steps of the functional core of the 30S ribosomal subunit. Helps release RbfA from mature subunits. May play a role in the assembly of ribosomal proteins into the subunit. Circularly permuted GTPase that catalyzes slow GTP hydrolysis, GTPase activity is stimulated by the 30S ribosomal subunit.</text>
</comment>
<keyword evidence="2 10" id="KW-0690">Ribosome biogenesis</keyword>
<evidence type="ECO:0000256" key="6">
    <source>
        <dbReference type="ARBA" id="ARBA00022801"/>
    </source>
</evidence>
<dbReference type="SUPFAM" id="SSF50249">
    <property type="entry name" value="Nucleic acid-binding proteins"/>
    <property type="match status" value="1"/>
</dbReference>
<dbReference type="PANTHER" id="PTHR32120">
    <property type="entry name" value="SMALL RIBOSOMAL SUBUNIT BIOGENESIS GTPASE RSGA"/>
    <property type="match status" value="1"/>
</dbReference>
<dbReference type="GO" id="GO:0005525">
    <property type="term" value="F:GTP binding"/>
    <property type="evidence" value="ECO:0007669"/>
    <property type="project" value="UniProtKB-UniRule"/>
</dbReference>
<evidence type="ECO:0000313" key="13">
    <source>
        <dbReference type="EMBL" id="KEZ88063.1"/>
    </source>
</evidence>
<evidence type="ECO:0000313" key="14">
    <source>
        <dbReference type="Proteomes" id="UP000028542"/>
    </source>
</evidence>
<comment type="subcellular location">
    <subcellularLocation>
        <location evidence="10">Cytoplasm</location>
    </subcellularLocation>
</comment>
<feature type="binding site" evidence="10">
    <location>
        <begin position="214"/>
        <end position="222"/>
    </location>
    <ligand>
        <name>GTP</name>
        <dbReference type="ChEBI" id="CHEBI:37565"/>
    </ligand>
</feature>
<feature type="binding site" evidence="10">
    <location>
        <position position="308"/>
    </location>
    <ligand>
        <name>Zn(2+)</name>
        <dbReference type="ChEBI" id="CHEBI:29105"/>
    </ligand>
</feature>
<evidence type="ECO:0000256" key="9">
    <source>
        <dbReference type="ARBA" id="ARBA00023134"/>
    </source>
</evidence>
<gene>
    <name evidence="10" type="primary">rsgA</name>
    <name evidence="13" type="ORF">IO99_03630</name>
</gene>
<dbReference type="GO" id="GO:0019843">
    <property type="term" value="F:rRNA binding"/>
    <property type="evidence" value="ECO:0007669"/>
    <property type="project" value="UniProtKB-KW"/>
</dbReference>
<feature type="domain" description="CP-type G" evidence="12">
    <location>
        <begin position="117"/>
        <end position="272"/>
    </location>
</feature>
<keyword evidence="14" id="KW-1185">Reference proteome</keyword>
<keyword evidence="9 10" id="KW-0342">GTP-binding</keyword>
<reference evidence="13 14" key="1">
    <citation type="submission" date="2014-07" db="EMBL/GenBank/DDBJ databases">
        <title>Draft genome of Clostridium sulfidigenes 113A isolated from sediments associated with methane hydrate from Krishna Godavari basin.</title>
        <authorList>
            <person name="Honkalas V.S."/>
            <person name="Dabir A.P."/>
            <person name="Arora P."/>
            <person name="Dhakephalkar P.K."/>
        </authorList>
    </citation>
    <scope>NUCLEOTIDE SEQUENCE [LARGE SCALE GENOMIC DNA]</scope>
    <source>
        <strain evidence="13 14">113A</strain>
    </source>
</reference>
<organism evidence="13 14">
    <name type="scientific">Clostridium sulfidigenes</name>
    <dbReference type="NCBI Taxonomy" id="318464"/>
    <lineage>
        <taxon>Bacteria</taxon>
        <taxon>Bacillati</taxon>
        <taxon>Bacillota</taxon>
        <taxon>Clostridia</taxon>
        <taxon>Eubacteriales</taxon>
        <taxon>Clostridiaceae</taxon>
        <taxon>Clostridium</taxon>
    </lineage>
</organism>
<dbReference type="eggNOG" id="COG1162">
    <property type="taxonomic scope" value="Bacteria"/>
</dbReference>
<dbReference type="STRING" id="318464.IO99_03630"/>
<evidence type="ECO:0000256" key="3">
    <source>
        <dbReference type="ARBA" id="ARBA00022723"/>
    </source>
</evidence>
<dbReference type="InterPro" id="IPR027417">
    <property type="entry name" value="P-loop_NTPase"/>
</dbReference>
<dbReference type="Gene3D" id="1.10.40.50">
    <property type="entry name" value="Probable gtpase engc, domain 3"/>
    <property type="match status" value="1"/>
</dbReference>
<feature type="domain" description="EngC GTPase" evidence="11">
    <location>
        <begin position="123"/>
        <end position="270"/>
    </location>
</feature>
<comment type="subunit">
    <text evidence="10">Monomer. Associates with 30S ribosomal subunit, binds 16S rRNA.</text>
</comment>
<dbReference type="PANTHER" id="PTHR32120:SF10">
    <property type="entry name" value="SMALL RIBOSOMAL SUBUNIT BIOGENESIS GTPASE RSGA"/>
    <property type="match status" value="1"/>
</dbReference>
<dbReference type="GO" id="GO:0046872">
    <property type="term" value="F:metal ion binding"/>
    <property type="evidence" value="ECO:0007669"/>
    <property type="project" value="UniProtKB-KW"/>
</dbReference>
<name>A0A084JGH9_9CLOT</name>
<dbReference type="CDD" id="cd01854">
    <property type="entry name" value="YjeQ_EngC"/>
    <property type="match status" value="1"/>
</dbReference>
<dbReference type="InterPro" id="IPR012340">
    <property type="entry name" value="NA-bd_OB-fold"/>
</dbReference>
<evidence type="ECO:0000256" key="5">
    <source>
        <dbReference type="ARBA" id="ARBA00022741"/>
    </source>
</evidence>
<dbReference type="GO" id="GO:0003924">
    <property type="term" value="F:GTPase activity"/>
    <property type="evidence" value="ECO:0007669"/>
    <property type="project" value="UniProtKB-UniRule"/>
</dbReference>
<evidence type="ECO:0000256" key="7">
    <source>
        <dbReference type="ARBA" id="ARBA00022833"/>
    </source>
</evidence>
<keyword evidence="4 10" id="KW-0699">rRNA-binding</keyword>
<dbReference type="SUPFAM" id="SSF52540">
    <property type="entry name" value="P-loop containing nucleoside triphosphate hydrolases"/>
    <property type="match status" value="1"/>
</dbReference>
<dbReference type="EC" id="3.6.1.-" evidence="10"/>
<dbReference type="PROSITE" id="PS51721">
    <property type="entry name" value="G_CP"/>
    <property type="match status" value="1"/>
</dbReference>
<feature type="binding site" evidence="10">
    <location>
        <position position="295"/>
    </location>
    <ligand>
        <name>Zn(2+)</name>
        <dbReference type="ChEBI" id="CHEBI:29105"/>
    </ligand>
</feature>
<evidence type="ECO:0000256" key="8">
    <source>
        <dbReference type="ARBA" id="ARBA00022884"/>
    </source>
</evidence>